<dbReference type="GO" id="GO:0019432">
    <property type="term" value="P:triglyceride biosynthetic process"/>
    <property type="evidence" value="ECO:0007669"/>
    <property type="project" value="UniProtKB-UniPathway"/>
</dbReference>
<keyword evidence="8 11" id="KW-0443">Lipid metabolism</keyword>
<keyword evidence="15" id="KW-1185">Reference proteome</keyword>
<dbReference type="GO" id="GO:0001666">
    <property type="term" value="P:response to hypoxia"/>
    <property type="evidence" value="ECO:0007669"/>
    <property type="project" value="TreeGrafter"/>
</dbReference>
<dbReference type="GO" id="GO:0004144">
    <property type="term" value="F:diacylglycerol O-acyltransferase activity"/>
    <property type="evidence" value="ECO:0007669"/>
    <property type="project" value="UniProtKB-EC"/>
</dbReference>
<dbReference type="AlphaFoldDB" id="A0A3A4A870"/>
<dbReference type="EMBL" id="QZEY01000023">
    <property type="protein sequence ID" value="RJL22093.1"/>
    <property type="molecule type" value="Genomic_DNA"/>
</dbReference>
<evidence type="ECO:0000256" key="3">
    <source>
        <dbReference type="ARBA" id="ARBA00009587"/>
    </source>
</evidence>
<dbReference type="InterPro" id="IPR014292">
    <property type="entry name" value="Acyl_transf_WS/DGAT"/>
</dbReference>
<evidence type="ECO:0000313" key="14">
    <source>
        <dbReference type="EMBL" id="RJL22093.1"/>
    </source>
</evidence>
<comment type="pathway">
    <text evidence="2">Lipid metabolism.</text>
</comment>
<dbReference type="SUPFAM" id="SSF52777">
    <property type="entry name" value="CoA-dependent acyltransferases"/>
    <property type="match status" value="2"/>
</dbReference>
<feature type="domain" description="O-acyltransferase WSD1-like N-terminal" evidence="12">
    <location>
        <begin position="4"/>
        <end position="273"/>
    </location>
</feature>
<dbReference type="OrthoDB" id="9810950at2"/>
<dbReference type="InterPro" id="IPR004255">
    <property type="entry name" value="O-acyltransferase_WSD1_N"/>
</dbReference>
<evidence type="ECO:0000259" key="13">
    <source>
        <dbReference type="Pfam" id="PF06974"/>
    </source>
</evidence>
<keyword evidence="9 11" id="KW-0012">Acyltransferase</keyword>
<evidence type="ECO:0000256" key="10">
    <source>
        <dbReference type="ARBA" id="ARBA00048109"/>
    </source>
</evidence>
<dbReference type="InterPro" id="IPR023213">
    <property type="entry name" value="CAT-like_dom_sf"/>
</dbReference>
<dbReference type="PANTHER" id="PTHR31650">
    <property type="entry name" value="O-ACYLTRANSFERASE (WSD1-LIKE) FAMILY PROTEIN"/>
    <property type="match status" value="1"/>
</dbReference>
<accession>A0A3A4A870</accession>
<sequence>MQQLSGLDAIFLNLETRGTMLHIASVCVLDPSTAEEPLTLDWLCRHVSTRLDRLPILRCKLAEVPLGIDQPYWVDDEDFDLEYHIRELALAPPGNDAQLAEQCARLSARPLDRARPLWETYLIHGLEGGRVAVYTKAHHAAIDGVSGAEVLATLLDVAPGQAPPQPPADTWRPEPAPGQLELLARGAVGLLANPLRALRLIPSLTAPVRLAARAVSPIREDGLTRPSMPSVLAPRTPFNATISRHRRWAFRSMSLDDVKDVKNHYKCTVNDVVMAMCAGALRRWLEDHDALPDNPLVAAVPISVRTEETRGTLGNQVSVMFPGLPTHLADPVERLRAVQAAMAGAKEQHGALPATMLQDFAKFATPAVAALAARAISRIRWADWIDPPANIVISNVPGPGFPLYLGGAKLLAYYPLSALTDSQGLNITVLSYLGQLHFGLLACRELVPDVDDIAAHLQEELDALLAAVK</sequence>
<dbReference type="Pfam" id="PF06974">
    <property type="entry name" value="WS_DGAT_C"/>
    <property type="match status" value="1"/>
</dbReference>
<evidence type="ECO:0000256" key="11">
    <source>
        <dbReference type="RuleBase" id="RU361241"/>
    </source>
</evidence>
<dbReference type="EC" id="2.3.1.20" evidence="4 11"/>
<feature type="domain" description="O-acyltransferase WSD1 C-terminal" evidence="13">
    <location>
        <begin position="314"/>
        <end position="464"/>
    </location>
</feature>
<dbReference type="GO" id="GO:0051701">
    <property type="term" value="P:biological process involved in interaction with host"/>
    <property type="evidence" value="ECO:0007669"/>
    <property type="project" value="TreeGrafter"/>
</dbReference>
<dbReference type="InterPro" id="IPR009721">
    <property type="entry name" value="O-acyltransferase_WSD1_C"/>
</dbReference>
<evidence type="ECO:0000313" key="15">
    <source>
        <dbReference type="Proteomes" id="UP000265768"/>
    </source>
</evidence>
<protein>
    <recommendedName>
        <fullName evidence="4 11">Diacylglycerol O-acyltransferase</fullName>
        <ecNumber evidence="4 11">2.3.1.20</ecNumber>
    </recommendedName>
</protein>
<dbReference type="UniPathway" id="UPA00282"/>
<dbReference type="Gene3D" id="3.30.559.30">
    <property type="entry name" value="Nonribosomal peptide synthetase, condensation domain"/>
    <property type="match status" value="1"/>
</dbReference>
<reference evidence="14 15" key="1">
    <citation type="submission" date="2018-09" db="EMBL/GenBank/DDBJ databases">
        <title>YIM 75507 draft genome.</title>
        <authorList>
            <person name="Tang S."/>
            <person name="Feng Y."/>
        </authorList>
    </citation>
    <scope>NUCLEOTIDE SEQUENCE [LARGE SCALE GENOMIC DNA]</scope>
    <source>
        <strain evidence="14 15">YIM 75507</strain>
    </source>
</reference>
<keyword evidence="5 11" id="KW-0444">Lipid biosynthesis</keyword>
<evidence type="ECO:0000256" key="2">
    <source>
        <dbReference type="ARBA" id="ARBA00005189"/>
    </source>
</evidence>
<proteinExistence type="inferred from homology"/>
<keyword evidence="7 11" id="KW-0319">Glycerol metabolism</keyword>
<comment type="similarity">
    <text evidence="3 11">Belongs to the long-chain O-acyltransferase family.</text>
</comment>
<dbReference type="GO" id="GO:0005886">
    <property type="term" value="C:plasma membrane"/>
    <property type="evidence" value="ECO:0007669"/>
    <property type="project" value="TreeGrafter"/>
</dbReference>
<dbReference type="InterPro" id="IPR045034">
    <property type="entry name" value="O-acyltransferase_WSD1-like"/>
</dbReference>
<dbReference type="PANTHER" id="PTHR31650:SF1">
    <property type="entry name" value="WAX ESTER SYNTHASE_DIACYLGLYCEROL ACYLTRANSFERASE 4-RELATED"/>
    <property type="match status" value="1"/>
</dbReference>
<organism evidence="14 15">
    <name type="scientific">Bailinhaonella thermotolerans</name>
    <dbReference type="NCBI Taxonomy" id="1070861"/>
    <lineage>
        <taxon>Bacteria</taxon>
        <taxon>Bacillati</taxon>
        <taxon>Actinomycetota</taxon>
        <taxon>Actinomycetes</taxon>
        <taxon>Streptosporangiales</taxon>
        <taxon>Streptosporangiaceae</taxon>
        <taxon>Bailinhaonella</taxon>
    </lineage>
</organism>
<evidence type="ECO:0000259" key="12">
    <source>
        <dbReference type="Pfam" id="PF03007"/>
    </source>
</evidence>
<gene>
    <name evidence="14" type="ORF">D5H75_36485</name>
</gene>
<evidence type="ECO:0000256" key="9">
    <source>
        <dbReference type="ARBA" id="ARBA00023315"/>
    </source>
</evidence>
<dbReference type="RefSeq" id="WP_119931168.1">
    <property type="nucleotide sequence ID" value="NZ_QZEY01000023.1"/>
</dbReference>
<keyword evidence="6 11" id="KW-0808">Transferase</keyword>
<name>A0A3A4A870_9ACTN</name>
<comment type="caution">
    <text evidence="14">The sequence shown here is derived from an EMBL/GenBank/DDBJ whole genome shotgun (WGS) entry which is preliminary data.</text>
</comment>
<dbReference type="GO" id="GO:0071731">
    <property type="term" value="P:response to nitric oxide"/>
    <property type="evidence" value="ECO:0007669"/>
    <property type="project" value="TreeGrafter"/>
</dbReference>
<evidence type="ECO:0000256" key="5">
    <source>
        <dbReference type="ARBA" id="ARBA00022516"/>
    </source>
</evidence>
<evidence type="ECO:0000256" key="4">
    <source>
        <dbReference type="ARBA" id="ARBA00013244"/>
    </source>
</evidence>
<dbReference type="GO" id="GO:0006071">
    <property type="term" value="P:glycerol metabolic process"/>
    <property type="evidence" value="ECO:0007669"/>
    <property type="project" value="UniProtKB-KW"/>
</dbReference>
<evidence type="ECO:0000256" key="1">
    <source>
        <dbReference type="ARBA" id="ARBA00004771"/>
    </source>
</evidence>
<comment type="pathway">
    <text evidence="1 11">Glycerolipid metabolism; triacylglycerol biosynthesis.</text>
</comment>
<evidence type="ECO:0000256" key="8">
    <source>
        <dbReference type="ARBA" id="ARBA00023098"/>
    </source>
</evidence>
<dbReference type="Gene3D" id="3.30.559.10">
    <property type="entry name" value="Chloramphenicol acetyltransferase-like domain"/>
    <property type="match status" value="1"/>
</dbReference>
<comment type="catalytic activity">
    <reaction evidence="10 11">
        <text>an acyl-CoA + a 1,2-diacyl-sn-glycerol = a triacyl-sn-glycerol + CoA</text>
        <dbReference type="Rhea" id="RHEA:10868"/>
        <dbReference type="ChEBI" id="CHEBI:17815"/>
        <dbReference type="ChEBI" id="CHEBI:57287"/>
        <dbReference type="ChEBI" id="CHEBI:58342"/>
        <dbReference type="ChEBI" id="CHEBI:64615"/>
        <dbReference type="EC" id="2.3.1.20"/>
    </reaction>
</comment>
<dbReference type="NCBIfam" id="TIGR02946">
    <property type="entry name" value="acyl_WS_DGAT"/>
    <property type="match status" value="1"/>
</dbReference>
<evidence type="ECO:0000256" key="6">
    <source>
        <dbReference type="ARBA" id="ARBA00022679"/>
    </source>
</evidence>
<evidence type="ECO:0000256" key="7">
    <source>
        <dbReference type="ARBA" id="ARBA00022798"/>
    </source>
</evidence>
<dbReference type="Proteomes" id="UP000265768">
    <property type="component" value="Unassembled WGS sequence"/>
</dbReference>
<dbReference type="Pfam" id="PF03007">
    <property type="entry name" value="WS_DGAT_cat"/>
    <property type="match status" value="1"/>
</dbReference>